<protein>
    <submittedName>
        <fullName evidence="3">Uncharacterized protein</fullName>
    </submittedName>
</protein>
<reference evidence="3 4" key="1">
    <citation type="submission" date="2024-08" db="EMBL/GenBank/DDBJ databases">
        <title>Gnathostoma spinigerum genome.</title>
        <authorList>
            <person name="Gonzalez-Bertolin B."/>
            <person name="Monzon S."/>
            <person name="Zaballos A."/>
            <person name="Jimenez P."/>
            <person name="Dekumyoy P."/>
            <person name="Varona S."/>
            <person name="Cuesta I."/>
            <person name="Sumanam S."/>
            <person name="Adisakwattana P."/>
            <person name="Gasser R.B."/>
            <person name="Hernandez-Gonzalez A."/>
            <person name="Young N.D."/>
            <person name="Perteguer M.J."/>
        </authorList>
    </citation>
    <scope>NUCLEOTIDE SEQUENCE [LARGE SCALE GENOMIC DNA]</scope>
    <source>
        <strain evidence="3">AL3</strain>
        <tissue evidence="3">Liver</tissue>
    </source>
</reference>
<dbReference type="InterPro" id="IPR029055">
    <property type="entry name" value="Ntn_hydrolases_N"/>
</dbReference>
<dbReference type="SUPFAM" id="SSF56235">
    <property type="entry name" value="N-terminal nucleophile aminohydrolases (Ntn hydrolases)"/>
    <property type="match status" value="1"/>
</dbReference>
<dbReference type="Proteomes" id="UP001608902">
    <property type="component" value="Unassembled WGS sequence"/>
</dbReference>
<evidence type="ECO:0000256" key="2">
    <source>
        <dbReference type="SAM" id="Phobius"/>
    </source>
</evidence>
<keyword evidence="4" id="KW-1185">Reference proteome</keyword>
<keyword evidence="2" id="KW-0812">Transmembrane</keyword>
<keyword evidence="2" id="KW-1133">Transmembrane helix</keyword>
<gene>
    <name evidence="3" type="ORF">AB6A40_006338</name>
</gene>
<dbReference type="Pfam" id="PF01019">
    <property type="entry name" value="G_glu_transpept"/>
    <property type="match status" value="1"/>
</dbReference>
<dbReference type="AlphaFoldDB" id="A0ABD6ENB0"/>
<evidence type="ECO:0000313" key="4">
    <source>
        <dbReference type="Proteomes" id="UP001608902"/>
    </source>
</evidence>
<proteinExistence type="predicted"/>
<dbReference type="PANTHER" id="PTHR11686">
    <property type="entry name" value="GAMMA GLUTAMYL TRANSPEPTIDASE"/>
    <property type="match status" value="1"/>
</dbReference>
<name>A0ABD6ENB0_9BILA</name>
<sequence length="171" mass="18278">MTGPVLKMEQMEGETMREEISPTKLFLLKQSRFVRMVSVLALVSSTLLVLTVTALCYLIIVKPEQSPQRSVIENSSSSMTSNTNLNRPQERPAPSWPVPSGSLLGKFKRAAVATDEGVCSNVGREILILGGNAADASIAALLCLGVVQPQSSGLGGGFLMTLFNGWVTLIL</sequence>
<feature type="compositionally biased region" description="Low complexity" evidence="1">
    <location>
        <begin position="74"/>
        <end position="86"/>
    </location>
</feature>
<keyword evidence="2" id="KW-0472">Membrane</keyword>
<evidence type="ECO:0000256" key="1">
    <source>
        <dbReference type="SAM" id="MobiDB-lite"/>
    </source>
</evidence>
<evidence type="ECO:0000313" key="3">
    <source>
        <dbReference type="EMBL" id="MFH4979629.1"/>
    </source>
</evidence>
<feature type="transmembrane region" description="Helical" evidence="2">
    <location>
        <begin position="33"/>
        <end position="60"/>
    </location>
</feature>
<feature type="region of interest" description="Disordered" evidence="1">
    <location>
        <begin position="70"/>
        <end position="97"/>
    </location>
</feature>
<dbReference type="InterPro" id="IPR000101">
    <property type="entry name" value="GGT_peptidase"/>
</dbReference>
<dbReference type="PANTHER" id="PTHR11686:SF46">
    <property type="entry name" value="GAMMA-GLUTAMYLTRANSPEPTIDASE 1"/>
    <property type="match status" value="1"/>
</dbReference>
<dbReference type="EMBL" id="JBGFUD010004438">
    <property type="protein sequence ID" value="MFH4979629.1"/>
    <property type="molecule type" value="Genomic_DNA"/>
</dbReference>
<organism evidence="3 4">
    <name type="scientific">Gnathostoma spinigerum</name>
    <dbReference type="NCBI Taxonomy" id="75299"/>
    <lineage>
        <taxon>Eukaryota</taxon>
        <taxon>Metazoa</taxon>
        <taxon>Ecdysozoa</taxon>
        <taxon>Nematoda</taxon>
        <taxon>Chromadorea</taxon>
        <taxon>Rhabditida</taxon>
        <taxon>Spirurina</taxon>
        <taxon>Gnathostomatomorpha</taxon>
        <taxon>Gnathostomatoidea</taxon>
        <taxon>Gnathostomatidae</taxon>
        <taxon>Gnathostoma</taxon>
    </lineage>
</organism>
<comment type="caution">
    <text evidence="3">The sequence shown here is derived from an EMBL/GenBank/DDBJ whole genome shotgun (WGS) entry which is preliminary data.</text>
</comment>
<accession>A0ABD6ENB0</accession>